<dbReference type="EMBL" id="JANJYI010000005">
    <property type="protein sequence ID" value="KAK2648148.1"/>
    <property type="molecule type" value="Genomic_DNA"/>
</dbReference>
<evidence type="ECO:0000313" key="3">
    <source>
        <dbReference type="Proteomes" id="UP001280121"/>
    </source>
</evidence>
<feature type="domain" description="DUF4283" evidence="1">
    <location>
        <begin position="16"/>
        <end position="90"/>
    </location>
</feature>
<accession>A0AAD9U5Y3</accession>
<name>A0AAD9U5Y3_9ROSI</name>
<dbReference type="InterPro" id="IPR025558">
    <property type="entry name" value="DUF4283"/>
</dbReference>
<organism evidence="2 3">
    <name type="scientific">Dipteronia dyeriana</name>
    <dbReference type="NCBI Taxonomy" id="168575"/>
    <lineage>
        <taxon>Eukaryota</taxon>
        <taxon>Viridiplantae</taxon>
        <taxon>Streptophyta</taxon>
        <taxon>Embryophyta</taxon>
        <taxon>Tracheophyta</taxon>
        <taxon>Spermatophyta</taxon>
        <taxon>Magnoliopsida</taxon>
        <taxon>eudicotyledons</taxon>
        <taxon>Gunneridae</taxon>
        <taxon>Pentapetalae</taxon>
        <taxon>rosids</taxon>
        <taxon>malvids</taxon>
        <taxon>Sapindales</taxon>
        <taxon>Sapindaceae</taxon>
        <taxon>Hippocastanoideae</taxon>
        <taxon>Acereae</taxon>
        <taxon>Dipteronia</taxon>
    </lineage>
</organism>
<dbReference type="PANTHER" id="PTHR31286">
    <property type="entry name" value="GLYCINE-RICH CELL WALL STRUCTURAL PROTEIN 1.8-LIKE"/>
    <property type="match status" value="1"/>
</dbReference>
<reference evidence="2" key="1">
    <citation type="journal article" date="2023" name="Plant J.">
        <title>Genome sequences and population genomics provide insights into the demographic history, inbreeding, and mutation load of two 'living fossil' tree species of Dipteronia.</title>
        <authorList>
            <person name="Feng Y."/>
            <person name="Comes H.P."/>
            <person name="Chen J."/>
            <person name="Zhu S."/>
            <person name="Lu R."/>
            <person name="Zhang X."/>
            <person name="Li P."/>
            <person name="Qiu J."/>
            <person name="Olsen K.M."/>
            <person name="Qiu Y."/>
        </authorList>
    </citation>
    <scope>NUCLEOTIDE SEQUENCE</scope>
    <source>
        <strain evidence="2">KIB01</strain>
    </source>
</reference>
<dbReference type="InterPro" id="IPR040256">
    <property type="entry name" value="At4g02000-like"/>
</dbReference>
<protein>
    <recommendedName>
        <fullName evidence="1">DUF4283 domain-containing protein</fullName>
    </recommendedName>
</protein>
<gene>
    <name evidence="2" type="ORF">Ddye_015637</name>
</gene>
<dbReference type="PANTHER" id="PTHR31286:SF167">
    <property type="entry name" value="OS09G0268800 PROTEIN"/>
    <property type="match status" value="1"/>
</dbReference>
<sequence>MRGLSQAALKEDGVKRLGYRLVGKLLSTKLVNRVVFMTMILKIWRTVDNVEIEAIAGTTFSFTFKSAEDQRQVLKGGPWSFDKVLLVVEKPIGKGDIQTMRFNKVTFWVQIHRVPLLCMTIEIGQFLGSMIGDVQEIGVGKYISVRVVVDVTVPLRRIL</sequence>
<evidence type="ECO:0000259" key="1">
    <source>
        <dbReference type="Pfam" id="PF14111"/>
    </source>
</evidence>
<comment type="caution">
    <text evidence="2">The sequence shown here is derived from an EMBL/GenBank/DDBJ whole genome shotgun (WGS) entry which is preliminary data.</text>
</comment>
<evidence type="ECO:0000313" key="2">
    <source>
        <dbReference type="EMBL" id="KAK2648148.1"/>
    </source>
</evidence>
<keyword evidence="3" id="KW-1185">Reference proteome</keyword>
<dbReference type="Proteomes" id="UP001280121">
    <property type="component" value="Unassembled WGS sequence"/>
</dbReference>
<dbReference type="AlphaFoldDB" id="A0AAD9U5Y3"/>
<dbReference type="Pfam" id="PF14111">
    <property type="entry name" value="DUF4283"/>
    <property type="match status" value="1"/>
</dbReference>
<proteinExistence type="predicted"/>